<organism evidence="2 3">
    <name type="scientific">Acidipropionibacterium jensenii</name>
    <dbReference type="NCBI Taxonomy" id="1749"/>
    <lineage>
        <taxon>Bacteria</taxon>
        <taxon>Bacillati</taxon>
        <taxon>Actinomycetota</taxon>
        <taxon>Actinomycetes</taxon>
        <taxon>Propionibacteriales</taxon>
        <taxon>Propionibacteriaceae</taxon>
        <taxon>Acidipropionibacterium</taxon>
    </lineage>
</organism>
<dbReference type="EMBL" id="LR134473">
    <property type="protein sequence ID" value="VEI04150.1"/>
    <property type="molecule type" value="Genomic_DNA"/>
</dbReference>
<protein>
    <submittedName>
        <fullName evidence="2">Uncharacterized protein</fullName>
    </submittedName>
</protein>
<name>A0A3S4YQP9_9ACTN</name>
<dbReference type="RefSeq" id="WP_126412786.1">
    <property type="nucleotide sequence ID" value="NZ_LR134473.1"/>
</dbReference>
<accession>A0A3S4YQP9</accession>
<dbReference type="STRING" id="1122997.GCA_000425285_01183"/>
<keyword evidence="3" id="KW-1185">Reference proteome</keyword>
<reference evidence="2 3" key="1">
    <citation type="submission" date="2018-12" db="EMBL/GenBank/DDBJ databases">
        <authorList>
            <consortium name="Pathogen Informatics"/>
        </authorList>
    </citation>
    <scope>NUCLEOTIDE SEQUENCE [LARGE SCALE GENOMIC DNA]</scope>
    <source>
        <strain evidence="2 3">NCTC13652</strain>
    </source>
</reference>
<evidence type="ECO:0000256" key="1">
    <source>
        <dbReference type="SAM" id="MobiDB-lite"/>
    </source>
</evidence>
<gene>
    <name evidence="2" type="ORF">NCTC13652_02374</name>
</gene>
<feature type="region of interest" description="Disordered" evidence="1">
    <location>
        <begin position="1"/>
        <end position="31"/>
    </location>
</feature>
<feature type="compositionally biased region" description="Basic and acidic residues" evidence="1">
    <location>
        <begin position="18"/>
        <end position="30"/>
    </location>
</feature>
<dbReference type="Proteomes" id="UP000277858">
    <property type="component" value="Chromosome"/>
</dbReference>
<evidence type="ECO:0000313" key="3">
    <source>
        <dbReference type="Proteomes" id="UP000277858"/>
    </source>
</evidence>
<feature type="compositionally biased region" description="Basic and acidic residues" evidence="1">
    <location>
        <begin position="62"/>
        <end position="80"/>
    </location>
</feature>
<proteinExistence type="predicted"/>
<dbReference type="AlphaFoldDB" id="A0A3S4YQP9"/>
<feature type="region of interest" description="Disordered" evidence="1">
    <location>
        <begin position="62"/>
        <end position="97"/>
    </location>
</feature>
<sequence>MTATAPEMGHAETLPQGDRGRDAQPDKLSPDVEGVIADYRSRGKYITPRQAKKVLVRMARASDRAEDRRTTRLSPDDPRVKVISWSDDTGERGAKHADGDLIWESEIVRERKTA</sequence>
<evidence type="ECO:0000313" key="2">
    <source>
        <dbReference type="EMBL" id="VEI04150.1"/>
    </source>
</evidence>